<name>A0AAX4JCY6_9MICR</name>
<dbReference type="InterPro" id="IPR013087">
    <property type="entry name" value="Znf_C2H2_type"/>
</dbReference>
<dbReference type="AlphaFoldDB" id="A0AAX4JCY6"/>
<dbReference type="InterPro" id="IPR044288">
    <property type="entry name" value="ZNF598/HEL2"/>
</dbReference>
<gene>
    <name evidence="3" type="ORF">VNE69_06138</name>
</gene>
<evidence type="ECO:0000256" key="1">
    <source>
        <dbReference type="PROSITE-ProRule" id="PRU00175"/>
    </source>
</evidence>
<keyword evidence="4" id="KW-1185">Reference proteome</keyword>
<proteinExistence type="predicted"/>
<dbReference type="RefSeq" id="XP_065329964.1">
    <property type="nucleotide sequence ID" value="XM_065473892.1"/>
</dbReference>
<protein>
    <submittedName>
        <fullName evidence="3">Ring-type E3 ubiquitin transferase</fullName>
    </submittedName>
</protein>
<dbReference type="GeneID" id="90541635"/>
<dbReference type="GO" id="GO:0061630">
    <property type="term" value="F:ubiquitin protein ligase activity"/>
    <property type="evidence" value="ECO:0007669"/>
    <property type="project" value="InterPro"/>
</dbReference>
<keyword evidence="3" id="KW-0808">Transferase</keyword>
<dbReference type="SUPFAM" id="SSF57850">
    <property type="entry name" value="RING/U-box"/>
    <property type="match status" value="1"/>
</dbReference>
<dbReference type="GO" id="GO:0016567">
    <property type="term" value="P:protein ubiquitination"/>
    <property type="evidence" value="ECO:0007669"/>
    <property type="project" value="TreeGrafter"/>
</dbReference>
<dbReference type="Proteomes" id="UP001334084">
    <property type="component" value="Chromosome 6"/>
</dbReference>
<reference evidence="3" key="1">
    <citation type="journal article" date="2024" name="BMC Genomics">
        <title>Functional annotation of a divergent genome using sequence and structure-based similarity.</title>
        <authorList>
            <person name="Svedberg D."/>
            <person name="Winiger R.R."/>
            <person name="Berg A."/>
            <person name="Sharma H."/>
            <person name="Tellgren-Roth C."/>
            <person name="Debrunner-Vossbrinck B.A."/>
            <person name="Vossbrinck C.R."/>
            <person name="Barandun J."/>
        </authorList>
    </citation>
    <scope>NUCLEOTIDE SEQUENCE</scope>
    <source>
        <strain evidence="3">Illinois isolate</strain>
    </source>
</reference>
<feature type="domain" description="RING-type" evidence="2">
    <location>
        <begin position="5"/>
        <end position="45"/>
    </location>
</feature>
<evidence type="ECO:0000313" key="3">
    <source>
        <dbReference type="EMBL" id="WUR03819.1"/>
    </source>
</evidence>
<organism evidence="3 4">
    <name type="scientific">Vairimorpha necatrix</name>
    <dbReference type="NCBI Taxonomy" id="6039"/>
    <lineage>
        <taxon>Eukaryota</taxon>
        <taxon>Fungi</taxon>
        <taxon>Fungi incertae sedis</taxon>
        <taxon>Microsporidia</taxon>
        <taxon>Nosematidae</taxon>
        <taxon>Vairimorpha</taxon>
    </lineage>
</organism>
<dbReference type="PROSITE" id="PS50089">
    <property type="entry name" value="ZF_RING_2"/>
    <property type="match status" value="1"/>
</dbReference>
<dbReference type="PANTHER" id="PTHR22938">
    <property type="entry name" value="ZINC FINGER PROTEIN 598"/>
    <property type="match status" value="1"/>
</dbReference>
<dbReference type="GO" id="GO:0008270">
    <property type="term" value="F:zinc ion binding"/>
    <property type="evidence" value="ECO:0007669"/>
    <property type="project" value="UniProtKB-KW"/>
</dbReference>
<evidence type="ECO:0000313" key="4">
    <source>
        <dbReference type="Proteomes" id="UP001334084"/>
    </source>
</evidence>
<dbReference type="InterPro" id="IPR001841">
    <property type="entry name" value="Znf_RING"/>
</dbReference>
<sequence length="419" mass="49550">MDSDCAICMSKSHFIVEYECKHTLCITCGIRLVKLYKKKECTLCKQISKKIIVKNKKSKLKEEINSDDVIYQNKECKDKVLNLLIHKCKKCQVILKDIYELRAHYREVHASLLCYECIDNKKQFWFEHNLYSVSTLRCHKNGKLNEDGFRGHVYCSFCNIFLYDESCAKQHCIQSHVSCTVCDLLGIKNRFYNNFVDLEAHFKNAHYCCTFKYCQNIKAYVFPYKTELLEHLLKFHKQISKFNDISSTISCNIPYFDPFYLSTQNNIKINILNNSVINLKMNDFKHNTQAKEIPTYLDRTKITENKRNQSLRKSLIKRNITKNQEEVIEIAEKIVNKRLSIIDGCADLKLLMDENVLLKLLKELNFEEAQNEMKDYYKILEKQILFPKFEKKISENTTNTRKETKPVGFKILNLKNYKK</sequence>
<accession>A0AAX4JCY6</accession>
<dbReference type="SMART" id="SM00355">
    <property type="entry name" value="ZnF_C2H2"/>
    <property type="match status" value="4"/>
</dbReference>
<dbReference type="PANTHER" id="PTHR22938:SF0">
    <property type="entry name" value="E3 UBIQUITIN-PROTEIN LIGASE ZNF598"/>
    <property type="match status" value="1"/>
</dbReference>
<dbReference type="EMBL" id="CP142731">
    <property type="protein sequence ID" value="WUR03819.1"/>
    <property type="molecule type" value="Genomic_DNA"/>
</dbReference>
<dbReference type="PROSITE" id="PS00028">
    <property type="entry name" value="ZINC_FINGER_C2H2_1"/>
    <property type="match status" value="1"/>
</dbReference>
<keyword evidence="1" id="KW-0863">Zinc-finger</keyword>
<dbReference type="GO" id="GO:0072344">
    <property type="term" value="P:rescue of stalled ribosome"/>
    <property type="evidence" value="ECO:0007669"/>
    <property type="project" value="InterPro"/>
</dbReference>
<dbReference type="GO" id="GO:0043022">
    <property type="term" value="F:ribosome binding"/>
    <property type="evidence" value="ECO:0007669"/>
    <property type="project" value="TreeGrafter"/>
</dbReference>
<keyword evidence="1" id="KW-0479">Metal-binding</keyword>
<evidence type="ECO:0000259" key="2">
    <source>
        <dbReference type="PROSITE" id="PS50089"/>
    </source>
</evidence>
<keyword evidence="1" id="KW-0862">Zinc</keyword>
<dbReference type="KEGG" id="vnx:VNE69_06138"/>